<name>A0ABX1SYV1_9BIFI</name>
<dbReference type="Proteomes" id="UP000553756">
    <property type="component" value="Unassembled WGS sequence"/>
</dbReference>
<comment type="caution">
    <text evidence="2">The sequence shown here is derived from an EMBL/GenBank/DDBJ whole genome shotgun (WGS) entry which is preliminary data.</text>
</comment>
<accession>A0ABX1SYV1</accession>
<feature type="domain" description="AbiEi antitoxin N-terminal" evidence="1">
    <location>
        <begin position="6"/>
        <end position="50"/>
    </location>
</feature>
<proteinExistence type="predicted"/>
<evidence type="ECO:0000313" key="2">
    <source>
        <dbReference type="EMBL" id="NMN02083.1"/>
    </source>
</evidence>
<dbReference type="Pfam" id="PF13338">
    <property type="entry name" value="AbiEi_4"/>
    <property type="match status" value="1"/>
</dbReference>
<dbReference type="InterPro" id="IPR025159">
    <property type="entry name" value="AbiEi_N"/>
</dbReference>
<dbReference type="RefSeq" id="WP_172144821.1">
    <property type="nucleotide sequence ID" value="NZ_JAAIIJ010000013.1"/>
</dbReference>
<gene>
    <name evidence="2" type="ORF">G1C94_0705</name>
</gene>
<dbReference type="EMBL" id="JAAIIJ010000013">
    <property type="protein sequence ID" value="NMN02083.1"/>
    <property type="molecule type" value="Genomic_DNA"/>
</dbReference>
<reference evidence="2 3" key="1">
    <citation type="submission" date="2020-02" db="EMBL/GenBank/DDBJ databases">
        <title>Characterization of phylogenetic diversity of novel bifidobacterial species isolated in Czech ZOOs.</title>
        <authorList>
            <person name="Lugli G.A."/>
            <person name="Vera N.B."/>
            <person name="Ventura M."/>
        </authorList>
    </citation>
    <scope>NUCLEOTIDE SEQUENCE [LARGE SCALE GENOMIC DNA]</scope>
    <source>
        <strain evidence="2 3">DSM 109963</strain>
    </source>
</reference>
<keyword evidence="3" id="KW-1185">Reference proteome</keyword>
<evidence type="ECO:0000313" key="3">
    <source>
        <dbReference type="Proteomes" id="UP000553756"/>
    </source>
</evidence>
<organism evidence="2 3">
    <name type="scientific">Bifidobacterium panos</name>
    <dbReference type="NCBI Taxonomy" id="2675321"/>
    <lineage>
        <taxon>Bacteria</taxon>
        <taxon>Bacillati</taxon>
        <taxon>Actinomycetota</taxon>
        <taxon>Actinomycetes</taxon>
        <taxon>Bifidobacteriales</taxon>
        <taxon>Bifidobacteriaceae</taxon>
        <taxon>Bifidobacterium</taxon>
    </lineage>
</organism>
<evidence type="ECO:0000259" key="1">
    <source>
        <dbReference type="Pfam" id="PF13338"/>
    </source>
</evidence>
<sequence>MTDETRELFGRHNGILKTSELHDAGYHYQKIQALCEANEIEPIRRGYYRYIDENSYSDIPVLAALFPDGVLCLESALDYYGYVDRTPSAWHIAVEGTTARTRFNVDCVRVKPHFVVAAKFLVGMETVEIDGCRIRIYNRERTMCDLLSHRNKVDAETYAKAVQRYVDDPEKDVARLMKYAKRLHVERKAREVLGAWL</sequence>
<protein>
    <recommendedName>
        <fullName evidence="1">AbiEi antitoxin N-terminal domain-containing protein</fullName>
    </recommendedName>
</protein>